<dbReference type="InterPro" id="IPR052515">
    <property type="entry name" value="Gfo/Idh/MocA_Oxidoreductase"/>
</dbReference>
<dbReference type="RefSeq" id="WP_014855938.1">
    <property type="nucleotide sequence ID" value="NC_018178.1"/>
</dbReference>
<evidence type="ECO:0000313" key="4">
    <source>
        <dbReference type="Proteomes" id="UP000009011"/>
    </source>
</evidence>
<feature type="domain" description="GFO/IDH/MocA-like oxidoreductase" evidence="2">
    <location>
        <begin position="167"/>
        <end position="243"/>
    </location>
</feature>
<name>I6ZZU5_MELRP</name>
<dbReference type="Gene3D" id="3.30.360.10">
    <property type="entry name" value="Dihydrodipicolinate Reductase, domain 2"/>
    <property type="match status" value="1"/>
</dbReference>
<sequence length="340" mass="39103">MLQGAVIGFGGIIQKSHLPAFADSMLRTKLKIKAAVELNKRNRIESGKKYRDLNFYASFEEMLDNEKIDFVDIATPPVYHKEYIEKAISRNLNIICEKPFVLNTKEALYIYDKLSGYNGTFVVCHQYKYSPLWREFKKAIEAAPKTKKMFLQFNVIRSKADKGTEMFRNVWRIDKNISGGGILADTGIHYIYLSLWLIGKPRSVWSSARNITHHNYKVEDTAIVILEFDRGIAQINLTWGGNRRHNSAFLSSGNVSLQYLGGRKLIKYINDKEEILEVPDPSDKNTYIDLYVELFNEFYNMATRKSTDKSAAEEALMSIKIMELAYKSSEKNKTMAIINE</sequence>
<reference evidence="3 4" key="1">
    <citation type="journal article" date="2013" name="PLoS ONE">
        <title>Genomic analysis of Melioribacter roseus, facultatively anaerobic organotrophic bacterium representing a novel deep lineage within Bacteriodetes/Chlorobi group.</title>
        <authorList>
            <person name="Kadnikov V.V."/>
            <person name="Mardanov A.V."/>
            <person name="Podosokorskaya O.A."/>
            <person name="Gavrilov S.N."/>
            <person name="Kublanov I.V."/>
            <person name="Beletsky A.V."/>
            <person name="Bonch-Osmolovskaya E.A."/>
            <person name="Ravin N.V."/>
        </authorList>
    </citation>
    <scope>NUCLEOTIDE SEQUENCE [LARGE SCALE GENOMIC DNA]</scope>
    <source>
        <strain evidence="4">JCM 17771 / P3M-2</strain>
    </source>
</reference>
<organism evidence="3 4">
    <name type="scientific">Melioribacter roseus (strain DSM 23840 / JCM 17771 / VKM B-2668 / P3M-2)</name>
    <dbReference type="NCBI Taxonomy" id="1191523"/>
    <lineage>
        <taxon>Bacteria</taxon>
        <taxon>Pseudomonadati</taxon>
        <taxon>Ignavibacteriota</taxon>
        <taxon>Ignavibacteria</taxon>
        <taxon>Ignavibacteriales</taxon>
        <taxon>Melioribacteraceae</taxon>
        <taxon>Melioribacter</taxon>
    </lineage>
</organism>
<dbReference type="GO" id="GO:0000166">
    <property type="term" value="F:nucleotide binding"/>
    <property type="evidence" value="ECO:0007669"/>
    <property type="project" value="InterPro"/>
</dbReference>
<keyword evidence="4" id="KW-1185">Reference proteome</keyword>
<dbReference type="SUPFAM" id="SSF51735">
    <property type="entry name" value="NAD(P)-binding Rossmann-fold domains"/>
    <property type="match status" value="1"/>
</dbReference>
<dbReference type="InterPro" id="IPR036291">
    <property type="entry name" value="NAD(P)-bd_dom_sf"/>
</dbReference>
<dbReference type="Pfam" id="PF22725">
    <property type="entry name" value="GFO_IDH_MocA_C3"/>
    <property type="match status" value="1"/>
</dbReference>
<dbReference type="EMBL" id="CP003557">
    <property type="protein sequence ID" value="AFN74503.1"/>
    <property type="molecule type" value="Genomic_DNA"/>
</dbReference>
<dbReference type="KEGG" id="mro:MROS_1266"/>
<dbReference type="InterPro" id="IPR000683">
    <property type="entry name" value="Gfo/Idh/MocA-like_OxRdtase_N"/>
</dbReference>
<dbReference type="STRING" id="1191523.MROS_1266"/>
<dbReference type="PANTHER" id="PTHR43249:SF1">
    <property type="entry name" value="D-GLUCOSIDE 3-DEHYDROGENASE"/>
    <property type="match status" value="1"/>
</dbReference>
<dbReference type="Proteomes" id="UP000009011">
    <property type="component" value="Chromosome"/>
</dbReference>
<proteinExistence type="predicted"/>
<dbReference type="HOGENOM" id="CLU_023194_1_3_10"/>
<evidence type="ECO:0000259" key="2">
    <source>
        <dbReference type="Pfam" id="PF22725"/>
    </source>
</evidence>
<evidence type="ECO:0000313" key="3">
    <source>
        <dbReference type="EMBL" id="AFN74503.1"/>
    </source>
</evidence>
<evidence type="ECO:0000259" key="1">
    <source>
        <dbReference type="Pfam" id="PF01408"/>
    </source>
</evidence>
<protein>
    <submittedName>
        <fullName evidence="3">Putative Oxidoreductase domain protein</fullName>
    </submittedName>
</protein>
<dbReference type="Pfam" id="PF01408">
    <property type="entry name" value="GFO_IDH_MocA"/>
    <property type="match status" value="1"/>
</dbReference>
<feature type="domain" description="Gfo/Idh/MocA-like oxidoreductase N-terminal" evidence="1">
    <location>
        <begin position="5"/>
        <end position="115"/>
    </location>
</feature>
<dbReference type="OrthoDB" id="9795543at2"/>
<dbReference type="AlphaFoldDB" id="I6ZZU5"/>
<dbReference type="SUPFAM" id="SSF55347">
    <property type="entry name" value="Glyceraldehyde-3-phosphate dehydrogenase-like, C-terminal domain"/>
    <property type="match status" value="1"/>
</dbReference>
<dbReference type="Gene3D" id="3.40.50.720">
    <property type="entry name" value="NAD(P)-binding Rossmann-like Domain"/>
    <property type="match status" value="1"/>
</dbReference>
<dbReference type="PANTHER" id="PTHR43249">
    <property type="entry name" value="UDP-N-ACETYL-2-AMINO-2-DEOXY-D-GLUCURONATE OXIDASE"/>
    <property type="match status" value="1"/>
</dbReference>
<dbReference type="InterPro" id="IPR055170">
    <property type="entry name" value="GFO_IDH_MocA-like_dom"/>
</dbReference>
<gene>
    <name evidence="3" type="ordered locus">MROS_1266</name>
</gene>
<accession>I6ZZU5</accession>
<dbReference type="eggNOG" id="COG0673">
    <property type="taxonomic scope" value="Bacteria"/>
</dbReference>